<gene>
    <name evidence="2" type="ORF">AMS68_001592</name>
</gene>
<proteinExistence type="predicted"/>
<reference evidence="2 3" key="1">
    <citation type="journal article" date="2016" name="Sci. Rep.">
        <title>Peltaster fructicola genome reveals evolution from an invasive phytopathogen to an ectophytic parasite.</title>
        <authorList>
            <person name="Xu C."/>
            <person name="Chen H."/>
            <person name="Gleason M.L."/>
            <person name="Xu J.R."/>
            <person name="Liu H."/>
            <person name="Zhang R."/>
            <person name="Sun G."/>
        </authorList>
    </citation>
    <scope>NUCLEOTIDE SEQUENCE [LARGE SCALE GENOMIC DNA]</scope>
    <source>
        <strain evidence="2 3">LNHT1506</strain>
    </source>
</reference>
<dbReference type="Gene3D" id="3.10.450.50">
    <property type="match status" value="1"/>
</dbReference>
<accession>A0A6H0XN62</accession>
<evidence type="ECO:0000259" key="1">
    <source>
        <dbReference type="Pfam" id="PF12680"/>
    </source>
</evidence>
<organism evidence="2 3">
    <name type="scientific">Peltaster fructicola</name>
    <dbReference type="NCBI Taxonomy" id="286661"/>
    <lineage>
        <taxon>Eukaryota</taxon>
        <taxon>Fungi</taxon>
        <taxon>Dikarya</taxon>
        <taxon>Ascomycota</taxon>
        <taxon>Pezizomycotina</taxon>
        <taxon>Dothideomycetes</taxon>
        <taxon>Dothideomycetes incertae sedis</taxon>
        <taxon>Peltaster</taxon>
    </lineage>
</organism>
<evidence type="ECO:0000313" key="2">
    <source>
        <dbReference type="EMBL" id="QIW96074.1"/>
    </source>
</evidence>
<dbReference type="Pfam" id="PF12680">
    <property type="entry name" value="SnoaL_2"/>
    <property type="match status" value="1"/>
</dbReference>
<evidence type="ECO:0000313" key="3">
    <source>
        <dbReference type="Proteomes" id="UP000503462"/>
    </source>
</evidence>
<dbReference type="InterPro" id="IPR009959">
    <property type="entry name" value="Cyclase_SnoaL-like"/>
</dbReference>
<dbReference type="PANTHER" id="PTHR38436">
    <property type="entry name" value="POLYKETIDE CYCLASE SNOAL-LIKE DOMAIN"/>
    <property type="match status" value="1"/>
</dbReference>
<dbReference type="InterPro" id="IPR037401">
    <property type="entry name" value="SnoaL-like"/>
</dbReference>
<dbReference type="EMBL" id="CP051139">
    <property type="protein sequence ID" value="QIW96074.1"/>
    <property type="molecule type" value="Genomic_DNA"/>
</dbReference>
<dbReference type="PANTHER" id="PTHR38436:SF3">
    <property type="entry name" value="CARBOXYMETHYLENEBUTENOLIDASE-RELATED"/>
    <property type="match status" value="1"/>
</dbReference>
<protein>
    <recommendedName>
        <fullName evidence="1">SnoaL-like domain-containing protein</fullName>
    </recommendedName>
</protein>
<dbReference type="OrthoDB" id="5440at2759"/>
<dbReference type="GO" id="GO:0030638">
    <property type="term" value="P:polyketide metabolic process"/>
    <property type="evidence" value="ECO:0007669"/>
    <property type="project" value="InterPro"/>
</dbReference>
<dbReference type="InterPro" id="IPR032710">
    <property type="entry name" value="NTF2-like_dom_sf"/>
</dbReference>
<feature type="domain" description="SnoaL-like" evidence="1">
    <location>
        <begin position="221"/>
        <end position="327"/>
    </location>
</feature>
<dbReference type="AlphaFoldDB" id="A0A6H0XN62"/>
<keyword evidence="3" id="KW-1185">Reference proteome</keyword>
<dbReference type="Proteomes" id="UP000503462">
    <property type="component" value="Chromosome 1"/>
</dbReference>
<sequence length="405" mass="44624">MAETLARPQLPPPPQEVSLANGVTLVAPITRRGHGPGLIVLVNDASRGIFIKNGVPSPLQKWGEEGYTVVEIATTSPSAISTAVQALRTHEQCQPKGAIGLVAYDDNLWEAIAPQIAAHSEILAAVLYTNAATLDSVQAITIPLLVHASGKSSRKLARTTARLEYDYPAQLPYFASPLTEHFDYATEGVSHTRNLTHLKKLMNGPYFDLEAYWDEHTYYEFEIRDVEATMCTMVQEPYVNHIPTLTGGIGREALTAFYQDHFVFANPADTELELISRTVGIDRVVDEFLFKFTHDRVIDWLFPGIPATSKQVEIPFMAVVNIRGDRLYHEHITWDHASALRQIGWLPESLPYSLPATKASGVDGHHVNGAAHLVLPVAGIDTAKKLRDKNAVESNLMFTATGIRS</sequence>
<name>A0A6H0XN62_9PEZI</name>
<dbReference type="SUPFAM" id="SSF54427">
    <property type="entry name" value="NTF2-like"/>
    <property type="match status" value="1"/>
</dbReference>